<feature type="non-terminal residue" evidence="2">
    <location>
        <position position="102"/>
    </location>
</feature>
<dbReference type="AlphaFoldDB" id="A0A1B6FF75"/>
<protein>
    <recommendedName>
        <fullName evidence="1">C2H2-type domain-containing protein</fullName>
    </recommendedName>
</protein>
<proteinExistence type="predicted"/>
<evidence type="ECO:0000259" key="1">
    <source>
        <dbReference type="PROSITE" id="PS00028"/>
    </source>
</evidence>
<evidence type="ECO:0000313" key="2">
    <source>
        <dbReference type="EMBL" id="JAS48840.1"/>
    </source>
</evidence>
<dbReference type="InterPro" id="IPR013087">
    <property type="entry name" value="Znf_C2H2_type"/>
</dbReference>
<feature type="domain" description="C2H2-type" evidence="1">
    <location>
        <begin position="80"/>
        <end position="102"/>
    </location>
</feature>
<dbReference type="PROSITE" id="PS00028">
    <property type="entry name" value="ZINC_FINGER_C2H2_1"/>
    <property type="match status" value="1"/>
</dbReference>
<reference evidence="2" key="1">
    <citation type="submission" date="2015-11" db="EMBL/GenBank/DDBJ databases">
        <title>De novo transcriptome assembly of four potential Pierce s Disease insect vectors from Arizona vineyards.</title>
        <authorList>
            <person name="Tassone E.E."/>
        </authorList>
    </citation>
    <scope>NUCLEOTIDE SEQUENCE</scope>
</reference>
<feature type="non-terminal residue" evidence="2">
    <location>
        <position position="1"/>
    </location>
</feature>
<dbReference type="EMBL" id="GECZ01020929">
    <property type="protein sequence ID" value="JAS48840.1"/>
    <property type="molecule type" value="Transcribed_RNA"/>
</dbReference>
<accession>A0A1B6FF75</accession>
<name>A0A1B6FF75_9HEMI</name>
<sequence length="102" mass="12098">VVVELLRLFSNRHLIKETAMASETKSVNITCSIFDEEKFNKVTRDIQVSQYMNMKQILPPTNEEVNQLIQDLNVSDRLFCSYCNVSFPDQVCQRRHYKEDWH</sequence>
<gene>
    <name evidence="2" type="ORF">g.31792</name>
</gene>
<organism evidence="2">
    <name type="scientific">Cuerna arida</name>
    <dbReference type="NCBI Taxonomy" id="1464854"/>
    <lineage>
        <taxon>Eukaryota</taxon>
        <taxon>Metazoa</taxon>
        <taxon>Ecdysozoa</taxon>
        <taxon>Arthropoda</taxon>
        <taxon>Hexapoda</taxon>
        <taxon>Insecta</taxon>
        <taxon>Pterygota</taxon>
        <taxon>Neoptera</taxon>
        <taxon>Paraneoptera</taxon>
        <taxon>Hemiptera</taxon>
        <taxon>Auchenorrhyncha</taxon>
        <taxon>Membracoidea</taxon>
        <taxon>Cicadellidae</taxon>
        <taxon>Cicadellinae</taxon>
        <taxon>Proconiini</taxon>
        <taxon>Cuerna</taxon>
    </lineage>
</organism>